<organism evidence="1 2">
    <name type="scientific">Persea americana</name>
    <name type="common">Avocado</name>
    <dbReference type="NCBI Taxonomy" id="3435"/>
    <lineage>
        <taxon>Eukaryota</taxon>
        <taxon>Viridiplantae</taxon>
        <taxon>Streptophyta</taxon>
        <taxon>Embryophyta</taxon>
        <taxon>Tracheophyta</taxon>
        <taxon>Spermatophyta</taxon>
        <taxon>Magnoliopsida</taxon>
        <taxon>Magnoliidae</taxon>
        <taxon>Laurales</taxon>
        <taxon>Lauraceae</taxon>
        <taxon>Persea</taxon>
    </lineage>
</organism>
<dbReference type="EMBL" id="CM056815">
    <property type="protein sequence ID" value="KAJ8629568.1"/>
    <property type="molecule type" value="Genomic_DNA"/>
</dbReference>
<evidence type="ECO:0000313" key="2">
    <source>
        <dbReference type="Proteomes" id="UP001234297"/>
    </source>
</evidence>
<protein>
    <submittedName>
        <fullName evidence="1">Uncharacterized protein</fullName>
    </submittedName>
</protein>
<dbReference type="Proteomes" id="UP001234297">
    <property type="component" value="Chromosome 7"/>
</dbReference>
<gene>
    <name evidence="1" type="ORF">MRB53_022891</name>
</gene>
<keyword evidence="2" id="KW-1185">Reference proteome</keyword>
<proteinExistence type="predicted"/>
<reference evidence="1 2" key="1">
    <citation type="journal article" date="2022" name="Hortic Res">
        <title>A haplotype resolved chromosomal level avocado genome allows analysis of novel avocado genes.</title>
        <authorList>
            <person name="Nath O."/>
            <person name="Fletcher S.J."/>
            <person name="Hayward A."/>
            <person name="Shaw L.M."/>
            <person name="Masouleh A.K."/>
            <person name="Furtado A."/>
            <person name="Henry R.J."/>
            <person name="Mitter N."/>
        </authorList>
    </citation>
    <scope>NUCLEOTIDE SEQUENCE [LARGE SCALE GENOMIC DNA]</scope>
    <source>
        <strain evidence="2">cv. Hass</strain>
    </source>
</reference>
<name>A0ACC2L8S2_PERAE</name>
<comment type="caution">
    <text evidence="1">The sequence shown here is derived from an EMBL/GenBank/DDBJ whole genome shotgun (WGS) entry which is preliminary data.</text>
</comment>
<evidence type="ECO:0000313" key="1">
    <source>
        <dbReference type="EMBL" id="KAJ8629568.1"/>
    </source>
</evidence>
<sequence>MGQSMKKLAGKDDTQKKKDAVDKLYDKIKTKADKIGKGEFYHEIFTAVQEMNKSESGFQLNCPKEEELKRAFDKYHHGDQSLTKEEFEVIMKELAFKWEAKGMGAILLYIYGFPISAALIKQAVFPETVSDDVFIPLVTAASVVVLGMTKGL</sequence>
<accession>A0ACC2L8S2</accession>